<comment type="caution">
    <text evidence="1">The sequence shown here is derived from an EMBL/GenBank/DDBJ whole genome shotgun (WGS) entry which is preliminary data.</text>
</comment>
<dbReference type="InterPro" id="IPR032675">
    <property type="entry name" value="LRR_dom_sf"/>
</dbReference>
<dbReference type="Proteomes" id="UP001437256">
    <property type="component" value="Unassembled WGS sequence"/>
</dbReference>
<keyword evidence="2" id="KW-1185">Reference proteome</keyword>
<dbReference type="EMBL" id="JBBXMP010000160">
    <property type="protein sequence ID" value="KAL0060813.1"/>
    <property type="molecule type" value="Genomic_DNA"/>
</dbReference>
<organism evidence="1 2">
    <name type="scientific">Marasmius tenuissimus</name>
    <dbReference type="NCBI Taxonomy" id="585030"/>
    <lineage>
        <taxon>Eukaryota</taxon>
        <taxon>Fungi</taxon>
        <taxon>Dikarya</taxon>
        <taxon>Basidiomycota</taxon>
        <taxon>Agaricomycotina</taxon>
        <taxon>Agaricomycetes</taxon>
        <taxon>Agaricomycetidae</taxon>
        <taxon>Agaricales</taxon>
        <taxon>Marasmiineae</taxon>
        <taxon>Marasmiaceae</taxon>
        <taxon>Marasmius</taxon>
    </lineage>
</organism>
<evidence type="ECO:0008006" key="3">
    <source>
        <dbReference type="Google" id="ProtNLM"/>
    </source>
</evidence>
<sequence length="405" mass="46213">MLERSRPSPLYINIERRNPVSPALIREITGEFSRLASLTCDSRNGELFATIFHDLGTTTPSPSLTFVSLRFQSKRLDDADVAPLLRRDWSPNWCQNLEVLILELQYRIPFELLAKILSSSPNLNHLVLRCRVRRPVGRQPPSEISLLQLCTLELDSPESGSFYPRLLLERINIPIFAYVRLRLTALDASTAQALAPFLESRPIASFDYMKGGNLVELELEYDTLRVRSGLRWGDVGPLAISLLPDSLRSMSSIVLPNEDPDPLQLNSNFFDAFDTPETRFRSLTRIELADWQPQPLHLLQKRGVHWLERSELVRLASIIRSRQLSGSPIQELSFVQCRISLTADRVFRFLVPRVRTEDTFCIYDTVLSCQLCGRDPCGDAEEELVQNIYGYDVQISGNSYHFVFS</sequence>
<gene>
    <name evidence="1" type="ORF">AAF712_012406</name>
</gene>
<accession>A0ABR2ZJ83</accession>
<protein>
    <recommendedName>
        <fullName evidence="3">F-box domain-containing protein</fullName>
    </recommendedName>
</protein>
<name>A0ABR2ZJ83_9AGAR</name>
<proteinExistence type="predicted"/>
<dbReference type="Gene3D" id="3.80.10.10">
    <property type="entry name" value="Ribonuclease Inhibitor"/>
    <property type="match status" value="1"/>
</dbReference>
<evidence type="ECO:0000313" key="2">
    <source>
        <dbReference type="Proteomes" id="UP001437256"/>
    </source>
</evidence>
<evidence type="ECO:0000313" key="1">
    <source>
        <dbReference type="EMBL" id="KAL0060813.1"/>
    </source>
</evidence>
<reference evidence="1 2" key="1">
    <citation type="submission" date="2024-05" db="EMBL/GenBank/DDBJ databases">
        <title>A draft genome resource for the thread blight pathogen Marasmius tenuissimus strain MS-2.</title>
        <authorList>
            <person name="Yulfo-Soto G.E."/>
            <person name="Baruah I.K."/>
            <person name="Amoako-Attah I."/>
            <person name="Bukari Y."/>
            <person name="Meinhardt L.W."/>
            <person name="Bailey B.A."/>
            <person name="Cohen S.P."/>
        </authorList>
    </citation>
    <scope>NUCLEOTIDE SEQUENCE [LARGE SCALE GENOMIC DNA]</scope>
    <source>
        <strain evidence="1 2">MS-2</strain>
    </source>
</reference>